<protein>
    <submittedName>
        <fullName evidence="1">Uncharacterized protein</fullName>
    </submittedName>
</protein>
<proteinExistence type="predicted"/>
<dbReference type="Proteomes" id="UP000033860">
    <property type="component" value="Unassembled WGS sequence"/>
</dbReference>
<dbReference type="AlphaFoldDB" id="A0A0G1RXN8"/>
<gene>
    <name evidence="1" type="ORF">UX85_C0001G0101</name>
</gene>
<dbReference type="EMBL" id="LCNT01000001">
    <property type="protein sequence ID" value="KKU61887.1"/>
    <property type="molecule type" value="Genomic_DNA"/>
</dbReference>
<evidence type="ECO:0000313" key="1">
    <source>
        <dbReference type="EMBL" id="KKU61887.1"/>
    </source>
</evidence>
<comment type="caution">
    <text evidence="1">The sequence shown here is derived from an EMBL/GenBank/DDBJ whole genome shotgun (WGS) entry which is preliminary data.</text>
</comment>
<name>A0A0G1RXN8_9BACT</name>
<reference evidence="1 2" key="1">
    <citation type="journal article" date="2015" name="Nature">
        <title>rRNA introns, odd ribosomes, and small enigmatic genomes across a large radiation of phyla.</title>
        <authorList>
            <person name="Brown C.T."/>
            <person name="Hug L.A."/>
            <person name="Thomas B.C."/>
            <person name="Sharon I."/>
            <person name="Castelle C.J."/>
            <person name="Singh A."/>
            <person name="Wilkins M.J."/>
            <person name="Williams K.H."/>
            <person name="Banfield J.F."/>
        </authorList>
    </citation>
    <scope>NUCLEOTIDE SEQUENCE [LARGE SCALE GENOMIC DNA]</scope>
</reference>
<accession>A0A0G1RXN8</accession>
<evidence type="ECO:0000313" key="2">
    <source>
        <dbReference type="Proteomes" id="UP000033860"/>
    </source>
</evidence>
<organism evidence="1 2">
    <name type="scientific">Candidatus Beckwithbacteria bacterium GW2011_GWB1_47_15</name>
    <dbReference type="NCBI Taxonomy" id="1618371"/>
    <lineage>
        <taxon>Bacteria</taxon>
        <taxon>Candidatus Beckwithiibacteriota</taxon>
    </lineage>
</organism>
<sequence length="207" mass="23194">MLPTESQLSQVPAERGSRAWSWENFSSLDGNFGQHVTENPLIVVHPGYCVSYNAAEIENTVANPRGIPYWVDRVDRTILSQKKTYKDYMSNLRQKIQTTLQEDRTLIILAERDYLDETLKIIGFSEELPKGIVVVPTKTGGPAVDPEILDNQAGQNFYNNLANSITRAEICGESGLACVVVAEKWLKNLGVEVSRIRSCTEPDYQSE</sequence>